<dbReference type="Proteomes" id="UP000184363">
    <property type="component" value="Unassembled WGS sequence"/>
</dbReference>
<name>A0A1M6Q3K7_PSETH</name>
<sequence length="323" mass="33262">MADFVLGIALPGPGAHPGAARVPGPAPTDAAALRALATAADAAGVDLLVAEDPATAPPGSVRLDPAVLLARLAPATRRIGLVAQAAAGYTEPFHVATALATLDHISAGRAGWLLGPAGEAEAALHGVPVRPEAELAEDTEDVLAVVRALCLSWEPDAVIRDVATGRYLDRNRIHHVDFTGRYFSITGPSITPRSPQGVPLTLVRAGSGLDGDLVLGDGPGQLAELVVTLGATPADAARLRTRLDGCTAGEAGFVGTPEELAEHIVDRYSHVRGVILRPAHTALVAPLVAEAVVPALRRRGVLPEQPAEAPTLKERLLRESVAP</sequence>
<evidence type="ECO:0000313" key="7">
    <source>
        <dbReference type="Proteomes" id="UP000184363"/>
    </source>
</evidence>
<evidence type="ECO:0000313" key="6">
    <source>
        <dbReference type="EMBL" id="SHK14760.1"/>
    </source>
</evidence>
<keyword evidence="4 6" id="KW-0503">Monooxygenase</keyword>
<dbReference type="PANTHER" id="PTHR30011">
    <property type="entry name" value="ALKANESULFONATE MONOOXYGENASE-RELATED"/>
    <property type="match status" value="1"/>
</dbReference>
<organism evidence="6 7">
    <name type="scientific">Pseudonocardia thermophila</name>
    <dbReference type="NCBI Taxonomy" id="1848"/>
    <lineage>
        <taxon>Bacteria</taxon>
        <taxon>Bacillati</taxon>
        <taxon>Actinomycetota</taxon>
        <taxon>Actinomycetes</taxon>
        <taxon>Pseudonocardiales</taxon>
        <taxon>Pseudonocardiaceae</taxon>
        <taxon>Pseudonocardia</taxon>
    </lineage>
</organism>
<gene>
    <name evidence="6" type="ORF">SAMN05443637_10371</name>
</gene>
<protein>
    <submittedName>
        <fullName evidence="6">Luciferase-like monooxygenase</fullName>
    </submittedName>
</protein>
<evidence type="ECO:0000259" key="5">
    <source>
        <dbReference type="Pfam" id="PF00296"/>
    </source>
</evidence>
<dbReference type="EMBL" id="FRAP01000003">
    <property type="protein sequence ID" value="SHK14760.1"/>
    <property type="molecule type" value="Genomic_DNA"/>
</dbReference>
<evidence type="ECO:0000256" key="4">
    <source>
        <dbReference type="ARBA" id="ARBA00023033"/>
    </source>
</evidence>
<dbReference type="InterPro" id="IPR051260">
    <property type="entry name" value="Diverse_substr_monoxygenases"/>
</dbReference>
<dbReference type="Pfam" id="PF00296">
    <property type="entry name" value="Bac_luciferase"/>
    <property type="match status" value="1"/>
</dbReference>
<dbReference type="InterPro" id="IPR036661">
    <property type="entry name" value="Luciferase-like_sf"/>
</dbReference>
<keyword evidence="7" id="KW-1185">Reference proteome</keyword>
<dbReference type="InterPro" id="IPR011251">
    <property type="entry name" value="Luciferase-like_dom"/>
</dbReference>
<dbReference type="OrthoDB" id="9135350at2"/>
<feature type="domain" description="Luciferase-like" evidence="5">
    <location>
        <begin position="25"/>
        <end position="207"/>
    </location>
</feature>
<evidence type="ECO:0000256" key="3">
    <source>
        <dbReference type="ARBA" id="ARBA00023002"/>
    </source>
</evidence>
<keyword evidence="1" id="KW-0285">Flavoprotein</keyword>
<dbReference type="GO" id="GO:0016705">
    <property type="term" value="F:oxidoreductase activity, acting on paired donors, with incorporation or reduction of molecular oxygen"/>
    <property type="evidence" value="ECO:0007669"/>
    <property type="project" value="InterPro"/>
</dbReference>
<dbReference type="GO" id="GO:0004497">
    <property type="term" value="F:monooxygenase activity"/>
    <property type="evidence" value="ECO:0007669"/>
    <property type="project" value="UniProtKB-KW"/>
</dbReference>
<dbReference type="SUPFAM" id="SSF51679">
    <property type="entry name" value="Bacterial luciferase-like"/>
    <property type="match status" value="1"/>
</dbReference>
<dbReference type="AlphaFoldDB" id="A0A1M6Q3K7"/>
<evidence type="ECO:0000256" key="1">
    <source>
        <dbReference type="ARBA" id="ARBA00022630"/>
    </source>
</evidence>
<accession>A0A1M6Q3K7</accession>
<reference evidence="6 7" key="1">
    <citation type="submission" date="2016-11" db="EMBL/GenBank/DDBJ databases">
        <authorList>
            <person name="Jaros S."/>
            <person name="Januszkiewicz K."/>
            <person name="Wedrychowicz H."/>
        </authorList>
    </citation>
    <scope>NUCLEOTIDE SEQUENCE [LARGE SCALE GENOMIC DNA]</scope>
    <source>
        <strain evidence="6 7">DSM 43832</strain>
    </source>
</reference>
<dbReference type="RefSeq" id="WP_073455630.1">
    <property type="nucleotide sequence ID" value="NZ_FRAP01000003.1"/>
</dbReference>
<dbReference type="PANTHER" id="PTHR30011:SF16">
    <property type="entry name" value="C2H2 FINGER DOMAIN TRANSCRIPTION FACTOR (EUROFUNG)-RELATED"/>
    <property type="match status" value="1"/>
</dbReference>
<dbReference type="STRING" id="1848.SAMN05443637_10371"/>
<evidence type="ECO:0000256" key="2">
    <source>
        <dbReference type="ARBA" id="ARBA00022643"/>
    </source>
</evidence>
<dbReference type="Gene3D" id="3.20.20.30">
    <property type="entry name" value="Luciferase-like domain"/>
    <property type="match status" value="2"/>
</dbReference>
<keyword evidence="2" id="KW-0288">FMN</keyword>
<proteinExistence type="predicted"/>
<keyword evidence="3" id="KW-0560">Oxidoreductase</keyword>